<feature type="region of interest" description="Disordered" evidence="1">
    <location>
        <begin position="308"/>
        <end position="399"/>
    </location>
</feature>
<dbReference type="EMBL" id="DF836402">
    <property type="protein sequence ID" value="GAN06157.1"/>
    <property type="molecule type" value="Genomic_DNA"/>
</dbReference>
<feature type="compositionally biased region" description="Polar residues" evidence="1">
    <location>
        <begin position="79"/>
        <end position="90"/>
    </location>
</feature>
<dbReference type="InterPro" id="IPR001357">
    <property type="entry name" value="BRCT_dom"/>
</dbReference>
<reference evidence="3" key="1">
    <citation type="submission" date="2014-09" db="EMBL/GenBank/DDBJ databases">
        <title>Draft genome sequence of an oleaginous Mucoromycotina fungus Mucor ambiguus NBRC6742.</title>
        <authorList>
            <person name="Takeda I."/>
            <person name="Yamane N."/>
            <person name="Morita T."/>
            <person name="Tamano K."/>
            <person name="Machida M."/>
            <person name="Baker S."/>
            <person name="Koike H."/>
        </authorList>
    </citation>
    <scope>NUCLEOTIDE SEQUENCE</scope>
    <source>
        <strain evidence="3">NBRC 6742</strain>
    </source>
</reference>
<dbReference type="AlphaFoldDB" id="A0A0C9MS52"/>
<dbReference type="InterPro" id="IPR022047">
    <property type="entry name" value="Microcephalin-like"/>
</dbReference>
<dbReference type="OrthoDB" id="2384350at2759"/>
<dbReference type="CDD" id="cd17751">
    <property type="entry name" value="BRCT_microcephalin_rpt3"/>
    <property type="match status" value="1"/>
</dbReference>
<feature type="compositionally biased region" description="Basic and acidic residues" evidence="1">
    <location>
        <begin position="207"/>
        <end position="217"/>
    </location>
</feature>
<evidence type="ECO:0000256" key="1">
    <source>
        <dbReference type="SAM" id="MobiDB-lite"/>
    </source>
</evidence>
<dbReference type="CDD" id="cd17716">
    <property type="entry name" value="BRCT_microcephalin_rpt1"/>
    <property type="match status" value="1"/>
</dbReference>
<evidence type="ECO:0000259" key="2">
    <source>
        <dbReference type="PROSITE" id="PS50172"/>
    </source>
</evidence>
<feature type="domain" description="BRCT" evidence="2">
    <location>
        <begin position="399"/>
        <end position="480"/>
    </location>
</feature>
<feature type="compositionally biased region" description="Polar residues" evidence="1">
    <location>
        <begin position="310"/>
        <end position="320"/>
    </location>
</feature>
<dbReference type="GO" id="GO:0000278">
    <property type="term" value="P:mitotic cell cycle"/>
    <property type="evidence" value="ECO:0007669"/>
    <property type="project" value="TreeGrafter"/>
</dbReference>
<feature type="compositionally biased region" description="Polar residues" evidence="1">
    <location>
        <begin position="1"/>
        <end position="11"/>
    </location>
</feature>
<feature type="domain" description="BRCT" evidence="2">
    <location>
        <begin position="135"/>
        <end position="166"/>
    </location>
</feature>
<dbReference type="Pfam" id="PF00533">
    <property type="entry name" value="BRCT"/>
    <property type="match status" value="1"/>
</dbReference>
<gene>
    <name evidence="3" type="ORF">MAM1_0113c05636</name>
</gene>
<keyword evidence="4" id="KW-1185">Reference proteome</keyword>
<proteinExistence type="predicted"/>
<evidence type="ECO:0000313" key="4">
    <source>
        <dbReference type="Proteomes" id="UP000053815"/>
    </source>
</evidence>
<feature type="region of interest" description="Disordered" evidence="1">
    <location>
        <begin position="193"/>
        <end position="217"/>
    </location>
</feature>
<feature type="compositionally biased region" description="Low complexity" evidence="1">
    <location>
        <begin position="67"/>
        <end position="77"/>
    </location>
</feature>
<dbReference type="Proteomes" id="UP000053815">
    <property type="component" value="Unassembled WGS sequence"/>
</dbReference>
<feature type="region of interest" description="Disordered" evidence="1">
    <location>
        <begin position="1"/>
        <end position="90"/>
    </location>
</feature>
<accession>A0A0C9MS52</accession>
<dbReference type="PROSITE" id="PS50172">
    <property type="entry name" value="BRCT"/>
    <property type="match status" value="2"/>
</dbReference>
<name>A0A0C9MS52_9FUNG</name>
<feature type="compositionally biased region" description="Low complexity" evidence="1">
    <location>
        <begin position="194"/>
        <end position="206"/>
    </location>
</feature>
<dbReference type="PANTHER" id="PTHR14625:SF3">
    <property type="entry name" value="MICROCEPHALIN"/>
    <property type="match status" value="1"/>
</dbReference>
<dbReference type="InterPro" id="IPR036420">
    <property type="entry name" value="BRCT_dom_sf"/>
</dbReference>
<protein>
    <submittedName>
        <fullName evidence="3">Microcephalin-like</fullName>
    </submittedName>
</protein>
<dbReference type="STRING" id="91626.A0A0C9MS52"/>
<feature type="compositionally biased region" description="Polar residues" evidence="1">
    <location>
        <begin position="351"/>
        <end position="363"/>
    </location>
</feature>
<dbReference type="CDD" id="cd17736">
    <property type="entry name" value="BRCT_microcephalin_rpt2"/>
    <property type="match status" value="1"/>
</dbReference>
<dbReference type="SUPFAM" id="SSF52113">
    <property type="entry name" value="BRCT domain"/>
    <property type="match status" value="3"/>
</dbReference>
<feature type="compositionally biased region" description="Low complexity" evidence="1">
    <location>
        <begin position="321"/>
        <end position="337"/>
    </location>
</feature>
<organism evidence="3">
    <name type="scientific">Mucor ambiguus</name>
    <dbReference type="NCBI Taxonomy" id="91626"/>
    <lineage>
        <taxon>Eukaryota</taxon>
        <taxon>Fungi</taxon>
        <taxon>Fungi incertae sedis</taxon>
        <taxon>Mucoromycota</taxon>
        <taxon>Mucoromycotina</taxon>
        <taxon>Mucoromycetes</taxon>
        <taxon>Mucorales</taxon>
        <taxon>Mucorineae</taxon>
        <taxon>Mucoraceae</taxon>
        <taxon>Mucor</taxon>
    </lineage>
</organism>
<evidence type="ECO:0000313" key="3">
    <source>
        <dbReference type="EMBL" id="GAN06157.1"/>
    </source>
</evidence>
<dbReference type="SMART" id="SM00292">
    <property type="entry name" value="BRCT"/>
    <property type="match status" value="2"/>
</dbReference>
<dbReference type="Gene3D" id="3.40.50.10190">
    <property type="entry name" value="BRCT domain"/>
    <property type="match status" value="3"/>
</dbReference>
<sequence length="575" mass="64102">MVLPPSNSSRLSALKNARHNASKTKQTGIADFLKKGQPIVPAQHQHHRTSRPSASQPLKQPPPSSQQPPQRQRQKSPILSETQNTSTSVQSNKILNGVVACLDVRTEDGDDVSQNFERALQSMGAKNGSPATLKKAMSRNVFIINLLWISRCKREGKRLPEKDFIIERPQGLVIAGKKRRKSMEPGKVKALVPSDLEASISSSSDGSTHDDSKVETRRQTIATSNWIARDFKKPLVGESLTRKRQIQEAEAYDDEVEQEILPPRLSLPISVESIASRHIAKKQKTPTNMPVHAPSLQMKEQIKARFSIGQAPTSNPVTKPSSTNSSTINNSSNTTDTTLDDTLRQIDPSKLSISTPTQVSSTPIKRKRRLTGSLSRPSLSGSTDSSQPPKPETNNQPQTIVLTSVTPSARKRFEEIIKKLGHYQLATEVTETTSHVLAGAQRRTKSVTLGLLRGAWILNPEWLIQCEIKGKYIPEDKFELLDWYPRAKAARTRERLIPSITRIKVHSSSSGVDFIKELVKLAGGTIVENDQEADIIICDKTKMLNDKRMVTDHWLFESIEHWKCKSINLRVCQNY</sequence>
<feature type="compositionally biased region" description="Polar residues" evidence="1">
    <location>
        <begin position="372"/>
        <end position="399"/>
    </location>
</feature>
<dbReference type="PANTHER" id="PTHR14625">
    <property type="entry name" value="MICROCEPHALIN"/>
    <property type="match status" value="1"/>
</dbReference>